<proteinExistence type="predicted"/>
<dbReference type="AlphaFoldDB" id="A0A1V8SJC0"/>
<accession>A0A1V8SJC0</accession>
<feature type="region of interest" description="Disordered" evidence="1">
    <location>
        <begin position="1"/>
        <end position="121"/>
    </location>
</feature>
<evidence type="ECO:0000313" key="2">
    <source>
        <dbReference type="EMBL" id="OQN99179.1"/>
    </source>
</evidence>
<evidence type="ECO:0000313" key="3">
    <source>
        <dbReference type="Proteomes" id="UP000192596"/>
    </source>
</evidence>
<keyword evidence="3" id="KW-1185">Reference proteome</keyword>
<name>A0A1V8SJC0_9PEZI</name>
<feature type="compositionally biased region" description="Polar residues" evidence="1">
    <location>
        <begin position="93"/>
        <end position="107"/>
    </location>
</feature>
<organism evidence="2 3">
    <name type="scientific">Cryoendolithus antarcticus</name>
    <dbReference type="NCBI Taxonomy" id="1507870"/>
    <lineage>
        <taxon>Eukaryota</taxon>
        <taxon>Fungi</taxon>
        <taxon>Dikarya</taxon>
        <taxon>Ascomycota</taxon>
        <taxon>Pezizomycotina</taxon>
        <taxon>Dothideomycetes</taxon>
        <taxon>Dothideomycetidae</taxon>
        <taxon>Cladosporiales</taxon>
        <taxon>Cladosporiaceae</taxon>
        <taxon>Cryoendolithus</taxon>
    </lineage>
</organism>
<protein>
    <submittedName>
        <fullName evidence="2">Uncharacterized protein</fullName>
    </submittedName>
</protein>
<sequence>MSKKPGPTTSIFILNNDVDDDTRPTTITFHQIMATDSSASDKNDNGEEGSITSMNSDESSDDHELDSIFDDDTSVESSFTTFDDADEIKPSERASTGSTEVIDSDQGSVYFDAADPDSTASSCDDDGVILPYLRNRLFGDFELEVNHGLGDFCVSKFKRPIKASHQALRLKKIRREIEETELLFAPGSKVKVDFDMRW</sequence>
<feature type="compositionally biased region" description="Polar residues" evidence="1">
    <location>
        <begin position="24"/>
        <end position="38"/>
    </location>
</feature>
<dbReference type="Proteomes" id="UP000192596">
    <property type="component" value="Unassembled WGS sequence"/>
</dbReference>
<dbReference type="EMBL" id="NAJO01000041">
    <property type="protein sequence ID" value="OQN99179.1"/>
    <property type="molecule type" value="Genomic_DNA"/>
</dbReference>
<feature type="compositionally biased region" description="Acidic residues" evidence="1">
    <location>
        <begin position="58"/>
        <end position="74"/>
    </location>
</feature>
<evidence type="ECO:0000256" key="1">
    <source>
        <dbReference type="SAM" id="MobiDB-lite"/>
    </source>
</evidence>
<dbReference type="InParanoid" id="A0A1V8SJC0"/>
<reference evidence="3" key="1">
    <citation type="submission" date="2017-03" db="EMBL/GenBank/DDBJ databases">
        <title>Genomes of endolithic fungi from Antarctica.</title>
        <authorList>
            <person name="Coleine C."/>
            <person name="Masonjones S."/>
            <person name="Stajich J.E."/>
        </authorList>
    </citation>
    <scope>NUCLEOTIDE SEQUENCE [LARGE SCALE GENOMIC DNA]</scope>
    <source>
        <strain evidence="3">CCFEE 5527</strain>
    </source>
</reference>
<comment type="caution">
    <text evidence="2">The sequence shown here is derived from an EMBL/GenBank/DDBJ whole genome shotgun (WGS) entry which is preliminary data.</text>
</comment>
<gene>
    <name evidence="2" type="ORF">B0A48_15028</name>
</gene>